<feature type="transmembrane region" description="Helical" evidence="2">
    <location>
        <begin position="564"/>
        <end position="594"/>
    </location>
</feature>
<dbReference type="AlphaFoldDB" id="A0A4R4UHI1"/>
<dbReference type="OrthoDB" id="9791166at2"/>
<comment type="caution">
    <text evidence="3">The sequence shown here is derived from an EMBL/GenBank/DDBJ whole genome shotgun (WGS) entry which is preliminary data.</text>
</comment>
<feature type="compositionally biased region" description="Low complexity" evidence="1">
    <location>
        <begin position="323"/>
        <end position="334"/>
    </location>
</feature>
<feature type="compositionally biased region" description="Pro residues" evidence="1">
    <location>
        <begin position="274"/>
        <end position="302"/>
    </location>
</feature>
<reference evidence="3 4" key="1">
    <citation type="submission" date="2019-03" db="EMBL/GenBank/DDBJ databases">
        <title>Draft genome sequences of novel Actinobacteria.</title>
        <authorList>
            <person name="Sahin N."/>
            <person name="Ay H."/>
            <person name="Saygin H."/>
        </authorList>
    </citation>
    <scope>NUCLEOTIDE SEQUENCE [LARGE SCALE GENOMIC DNA]</scope>
    <source>
        <strain evidence="3 4">16K404</strain>
    </source>
</reference>
<feature type="region of interest" description="Disordered" evidence="1">
    <location>
        <begin position="248"/>
        <end position="425"/>
    </location>
</feature>
<accession>A0A4R4UHI1</accession>
<dbReference type="Proteomes" id="UP000294744">
    <property type="component" value="Unassembled WGS sequence"/>
</dbReference>
<evidence type="ECO:0000256" key="1">
    <source>
        <dbReference type="SAM" id="MobiDB-lite"/>
    </source>
</evidence>
<keyword evidence="2" id="KW-0812">Transmembrane</keyword>
<evidence type="ECO:0000313" key="4">
    <source>
        <dbReference type="Proteomes" id="UP000294744"/>
    </source>
</evidence>
<dbReference type="EMBL" id="SMKV01000051">
    <property type="protein sequence ID" value="TDC87743.1"/>
    <property type="molecule type" value="Genomic_DNA"/>
</dbReference>
<name>A0A4R4UHI1_9PSEU</name>
<feature type="compositionally biased region" description="Pro residues" evidence="1">
    <location>
        <begin position="335"/>
        <end position="376"/>
    </location>
</feature>
<gene>
    <name evidence="3" type="ORF">E1161_25145</name>
</gene>
<organism evidence="3 4">
    <name type="scientific">Saccharopolyspora aridisoli</name>
    <dbReference type="NCBI Taxonomy" id="2530385"/>
    <lineage>
        <taxon>Bacteria</taxon>
        <taxon>Bacillati</taxon>
        <taxon>Actinomycetota</taxon>
        <taxon>Actinomycetes</taxon>
        <taxon>Pseudonocardiales</taxon>
        <taxon>Pseudonocardiaceae</taxon>
        <taxon>Saccharopolyspora</taxon>
    </lineage>
</organism>
<dbReference type="Pfam" id="PF03929">
    <property type="entry name" value="PepSY_TM"/>
    <property type="match status" value="1"/>
</dbReference>
<keyword evidence="2" id="KW-0472">Membrane</keyword>
<evidence type="ECO:0000256" key="2">
    <source>
        <dbReference type="SAM" id="Phobius"/>
    </source>
</evidence>
<feature type="transmembrane region" description="Helical" evidence="2">
    <location>
        <begin position="32"/>
        <end position="57"/>
    </location>
</feature>
<keyword evidence="2" id="KW-1133">Transmembrane helix</keyword>
<feature type="transmembrane region" description="Helical" evidence="2">
    <location>
        <begin position="169"/>
        <end position="191"/>
    </location>
</feature>
<evidence type="ECO:0000313" key="3">
    <source>
        <dbReference type="EMBL" id="TDC87743.1"/>
    </source>
</evidence>
<feature type="compositionally biased region" description="Basic and acidic residues" evidence="1">
    <location>
        <begin position="249"/>
        <end position="259"/>
    </location>
</feature>
<sequence length="612" mass="65257">MSMAETDRPPTSAKRRRPASPMTALRLLARRVHFLAGIVVAPFVLVLCVTGLIYVFSPQIHDNLYHRQLYANAPISTPRPVSEQVQAALTAHPEGTVRDVITPPEPGRTTRVVLSVPDLTGPEEGRTVFVDPYTNFINGELTTVGHRLPANMWLRELHSNLRLGEPGRVYAELAASWLPVITIGGLVVWLAQPRRRNRPSWRELLLPVGARGVREPWWRLRAWHGPLGVWLALGVLALSVSGLAMSEHAGGRDDQRTDPASRGAPSVAALPATGSPPGPPLPGALPVPPPPSQVLPAAPPDAAPHRTTEPVLPGGNSAPGAWEPSVPEEGSSAPEAPPSDPGTAPPHEQPAPPEPEPSSVPPPKPAPEPTPPPSEPLLPLIPGLPLPDLSDLLPGILPETSGLPLPLGPSPDPAQTTPSAATGTRTQAVAGDIGVDRAVEIAAVQGLRGELIVRPPHLSGRYTVVEHSPGLPLQRDSLVIEAATGRVVEKVGWEDYSFGAKFLAVAVEFHTGTLFGLANQVVLAVLAVGLFVLVALGYRMWWVHNPYRGRWASLPPPVWRQLSWSWLVLVLLAVLVLTWVLPVLGASLVLFVLVDGAINTVRLRRATAMGGE</sequence>
<protein>
    <submittedName>
        <fullName evidence="3">PepSY domain-containing protein</fullName>
    </submittedName>
</protein>
<keyword evidence="4" id="KW-1185">Reference proteome</keyword>
<dbReference type="PANTHER" id="PTHR34219:SF1">
    <property type="entry name" value="PEPSY DOMAIN-CONTAINING PROTEIN"/>
    <property type="match status" value="1"/>
</dbReference>
<dbReference type="InterPro" id="IPR005625">
    <property type="entry name" value="PepSY-ass_TM"/>
</dbReference>
<feature type="transmembrane region" description="Helical" evidence="2">
    <location>
        <begin position="521"/>
        <end position="544"/>
    </location>
</feature>
<dbReference type="PANTHER" id="PTHR34219">
    <property type="entry name" value="IRON-REGULATED INNER MEMBRANE PROTEIN-RELATED"/>
    <property type="match status" value="1"/>
</dbReference>
<proteinExistence type="predicted"/>
<dbReference type="PRINTS" id="PR01217">
    <property type="entry name" value="PRICHEXTENSN"/>
</dbReference>
<feature type="compositionally biased region" description="Polar residues" evidence="1">
    <location>
        <begin position="414"/>
        <end position="425"/>
    </location>
</feature>
<feature type="compositionally biased region" description="Low complexity" evidence="1">
    <location>
        <begin position="377"/>
        <end position="405"/>
    </location>
</feature>